<evidence type="ECO:0000313" key="3">
    <source>
        <dbReference type="Proteomes" id="UP001596398"/>
    </source>
</evidence>
<keyword evidence="3" id="KW-1185">Reference proteome</keyword>
<feature type="transmembrane region" description="Helical" evidence="1">
    <location>
        <begin position="125"/>
        <end position="146"/>
    </location>
</feature>
<feature type="transmembrane region" description="Helical" evidence="1">
    <location>
        <begin position="432"/>
        <end position="450"/>
    </location>
</feature>
<feature type="transmembrane region" description="Helical" evidence="1">
    <location>
        <begin position="304"/>
        <end position="324"/>
    </location>
</feature>
<sequence>MTRPRARRLRAAALVCSLAVAATAAVGRALAHGGSLGSNAGRSLAVPTWLFLSTGGAVVGASFLLSSFATDRAFLRRVHGWRRDLPAPSDALATAGRALGLVGLAVVLVAGFVGPTEPLRNAAVLLVWAGWWAGLAMSAYLVGNAWPVLNPWRSVARVLPSAGRDLPVSGAWLSTVGLLVLIWIEVVSPLADAPRLLAAVVVAYSVVALGGALLLGDRYFAEYDPVSRVFRFYGAVAPVEYSSEEGLRLRVPGSGLERDFLAGSGEVAFVVALLWGTTFDGLVATPPWGDFARAAVGRGMPPALLYPLALAVGFVAFYGAYLLAVRYGVRVAETRRDPAELARRFAPSLLAIAAGYHVAHYLGYFLSLVPALAGALANPFAPGQAYTLVVPGWLGGLSLTFVLLGHLLAVWVAHAVAYDLFPSRLQAVRSQYALTLVMVFYTMTSLWIVSRPYAAPPFL</sequence>
<keyword evidence="1" id="KW-1133">Transmembrane helix</keyword>
<proteinExistence type="predicted"/>
<keyword evidence="1" id="KW-0472">Membrane</keyword>
<feature type="transmembrane region" description="Helical" evidence="1">
    <location>
        <begin position="166"/>
        <end position="184"/>
    </location>
</feature>
<dbReference type="AlphaFoldDB" id="A0ABD5ZQX1"/>
<evidence type="ECO:0000313" key="2">
    <source>
        <dbReference type="EMBL" id="MFC7236026.1"/>
    </source>
</evidence>
<feature type="transmembrane region" description="Helical" evidence="1">
    <location>
        <begin position="47"/>
        <end position="70"/>
    </location>
</feature>
<dbReference type="EMBL" id="JBHTAP010000001">
    <property type="protein sequence ID" value="MFC7236026.1"/>
    <property type="molecule type" value="Genomic_DNA"/>
</dbReference>
<evidence type="ECO:0000256" key="1">
    <source>
        <dbReference type="SAM" id="Phobius"/>
    </source>
</evidence>
<feature type="transmembrane region" description="Helical" evidence="1">
    <location>
        <begin position="196"/>
        <end position="215"/>
    </location>
</feature>
<feature type="transmembrane region" description="Helical" evidence="1">
    <location>
        <begin position="393"/>
        <end position="420"/>
    </location>
</feature>
<name>A0ABD5ZQX1_9EURY</name>
<dbReference type="GeneID" id="79267731"/>
<dbReference type="RefSeq" id="WP_276234175.1">
    <property type="nucleotide sequence ID" value="NZ_CP119802.1"/>
</dbReference>
<keyword evidence="1" id="KW-0812">Transmembrane</keyword>
<protein>
    <submittedName>
        <fullName evidence="2">Uncharacterized protein</fullName>
    </submittedName>
</protein>
<reference evidence="2 3" key="1">
    <citation type="journal article" date="2019" name="Int. J. Syst. Evol. Microbiol.">
        <title>The Global Catalogue of Microorganisms (GCM) 10K type strain sequencing project: providing services to taxonomists for standard genome sequencing and annotation.</title>
        <authorList>
            <consortium name="The Broad Institute Genomics Platform"/>
            <consortium name="The Broad Institute Genome Sequencing Center for Infectious Disease"/>
            <person name="Wu L."/>
            <person name="Ma J."/>
        </authorList>
    </citation>
    <scope>NUCLEOTIDE SEQUENCE [LARGE SCALE GENOMIC DNA]</scope>
    <source>
        <strain evidence="2 3">DT85</strain>
    </source>
</reference>
<accession>A0ABD5ZQX1</accession>
<organism evidence="2 3">
    <name type="scientific">Halosegnis marinus</name>
    <dbReference type="NCBI Taxonomy" id="3034023"/>
    <lineage>
        <taxon>Archaea</taxon>
        <taxon>Methanobacteriati</taxon>
        <taxon>Methanobacteriota</taxon>
        <taxon>Stenosarchaea group</taxon>
        <taxon>Halobacteria</taxon>
        <taxon>Halobacteriales</taxon>
        <taxon>Natronomonadaceae</taxon>
        <taxon>Halosegnis</taxon>
    </lineage>
</organism>
<gene>
    <name evidence="2" type="ORF">ACFQJ4_11935</name>
</gene>
<dbReference type="Proteomes" id="UP001596398">
    <property type="component" value="Unassembled WGS sequence"/>
</dbReference>
<comment type="caution">
    <text evidence="2">The sequence shown here is derived from an EMBL/GenBank/DDBJ whole genome shotgun (WGS) entry which is preliminary data.</text>
</comment>
<feature type="transmembrane region" description="Helical" evidence="1">
    <location>
        <begin position="260"/>
        <end position="284"/>
    </location>
</feature>
<feature type="transmembrane region" description="Helical" evidence="1">
    <location>
        <begin position="345"/>
        <end position="373"/>
    </location>
</feature>
<feature type="transmembrane region" description="Helical" evidence="1">
    <location>
        <begin position="91"/>
        <end position="113"/>
    </location>
</feature>